<dbReference type="Pfam" id="PF18939">
    <property type="entry name" value="DUF5686"/>
    <property type="match status" value="1"/>
</dbReference>
<feature type="chain" id="PRO_5029645888" evidence="1">
    <location>
        <begin position="25"/>
        <end position="844"/>
    </location>
</feature>
<evidence type="ECO:0000256" key="1">
    <source>
        <dbReference type="SAM" id="SignalP"/>
    </source>
</evidence>
<sequence>MIRLLRLFIGFSLLLFGWPQGTTAQQAVYTISGRVTDKITGEGIPFASIALKGKTSGTTSDADGRYSLKITQLSDSLLVLSLGYRTGTYPILTQTTQTIDAQLVAAATKLQEVKVYAKGGDPAYRVMREVVRRRDHFNPAQLQAYQYDSYTKIEAYINNFAQKRKNNKGPGPIGRLLGKLPAIIDENGKPAVPVFISETFSNFYARTSPEKTKEYVLKSHVTGVGVTDGGLIAQLTGASFQQYNFYRNSLYILQKDIPSPLGSQWETIYTFRLKDTVSLNNAICYAIEFTPKRVSDLAFTGTVLIDTLHMALAQIDARVDKRANINFVDELHIEQDWETTASGLRFPIQTQVTIDTDEPAPRAPGALIRFFTFANNIVENKPKELNFYDPAIELADDYKETDTAFWQSVRPNSLSPDELRAMHVVDSVRNVPLVKVAGEIIKLGVIGYKPLGKWNVELGPILNSYASNNIEGHRFRLGLRTTTGFSKKWLLSGYVAYGTQDQQIKYSANIEYILSRKPWTVIGVKRSYDLERIGVSTDNIGNNSLFAAYSRFGTIRRPYFQEENLVYFRREMGRGFTQTLALRNRSFEPLFPFAFQPQVHDDDQTIRSTYQTTELISETRFAPDEIILQNDNVRLSTGAVRKPIFTLRYTFGVRNVLDGDFTYHRIALGMKHSFRMGVLGRTYYTLGLGIIPSTVPYPLLYTPLGNESSFYVGNAYNLMNYFEFVCDRWATVQFEHNFNGLLFNRLPLLRRLKWRELITAKVLAGSVSADNLAMIPATNAAGQAVEGFSSLTRTPYIEVGYGIDNIFKVLRIDAIHRLTYRDNLSRTGVPVTPFAIKLSGWLAF</sequence>
<dbReference type="InterPro" id="IPR008969">
    <property type="entry name" value="CarboxyPept-like_regulatory"/>
</dbReference>
<keyword evidence="1" id="KW-0732">Signal</keyword>
<name>A0A7K1SGD8_9BACT</name>
<proteinExistence type="predicted"/>
<comment type="caution">
    <text evidence="2">The sequence shown here is derived from an EMBL/GenBank/DDBJ whole genome shotgun (WGS) entry which is preliminary data.</text>
</comment>
<dbReference type="RefSeq" id="WP_157587519.1">
    <property type="nucleotide sequence ID" value="NZ_WPIN01000008.1"/>
</dbReference>
<feature type="signal peptide" evidence="1">
    <location>
        <begin position="1"/>
        <end position="24"/>
    </location>
</feature>
<organism evidence="2 3">
    <name type="scientific">Spirosoma arboris</name>
    <dbReference type="NCBI Taxonomy" id="2682092"/>
    <lineage>
        <taxon>Bacteria</taxon>
        <taxon>Pseudomonadati</taxon>
        <taxon>Bacteroidota</taxon>
        <taxon>Cytophagia</taxon>
        <taxon>Cytophagales</taxon>
        <taxon>Cytophagaceae</taxon>
        <taxon>Spirosoma</taxon>
    </lineage>
</organism>
<dbReference type="SUPFAM" id="SSF49464">
    <property type="entry name" value="Carboxypeptidase regulatory domain-like"/>
    <property type="match status" value="1"/>
</dbReference>
<protein>
    <submittedName>
        <fullName evidence="2">Carboxypeptidase-like regulatory domain-containing protein</fullName>
    </submittedName>
</protein>
<reference evidence="2 3" key="1">
    <citation type="submission" date="2019-12" db="EMBL/GenBank/DDBJ databases">
        <title>Spirosoma sp. HMF4905 genome sequencing and assembly.</title>
        <authorList>
            <person name="Kang H."/>
            <person name="Cha I."/>
            <person name="Kim H."/>
            <person name="Joh K."/>
        </authorList>
    </citation>
    <scope>NUCLEOTIDE SEQUENCE [LARGE SCALE GENOMIC DNA]</scope>
    <source>
        <strain evidence="2 3">HMF4905</strain>
    </source>
</reference>
<keyword evidence="3" id="KW-1185">Reference proteome</keyword>
<dbReference type="Pfam" id="PF13715">
    <property type="entry name" value="CarbopepD_reg_2"/>
    <property type="match status" value="1"/>
</dbReference>
<dbReference type="InterPro" id="IPR043741">
    <property type="entry name" value="DUF5686"/>
</dbReference>
<dbReference type="Proteomes" id="UP000436006">
    <property type="component" value="Unassembled WGS sequence"/>
</dbReference>
<dbReference type="GO" id="GO:0004180">
    <property type="term" value="F:carboxypeptidase activity"/>
    <property type="evidence" value="ECO:0007669"/>
    <property type="project" value="UniProtKB-KW"/>
</dbReference>
<keyword evidence="2" id="KW-0645">Protease</keyword>
<gene>
    <name evidence="2" type="ORF">GO755_22420</name>
</gene>
<keyword evidence="2" id="KW-0378">Hydrolase</keyword>
<evidence type="ECO:0000313" key="3">
    <source>
        <dbReference type="Proteomes" id="UP000436006"/>
    </source>
</evidence>
<dbReference type="EMBL" id="WPIN01000008">
    <property type="protein sequence ID" value="MVM32813.1"/>
    <property type="molecule type" value="Genomic_DNA"/>
</dbReference>
<accession>A0A7K1SGD8</accession>
<dbReference type="Gene3D" id="2.60.40.1120">
    <property type="entry name" value="Carboxypeptidase-like, regulatory domain"/>
    <property type="match status" value="1"/>
</dbReference>
<dbReference type="AlphaFoldDB" id="A0A7K1SGD8"/>
<keyword evidence="2" id="KW-0121">Carboxypeptidase</keyword>
<evidence type="ECO:0000313" key="2">
    <source>
        <dbReference type="EMBL" id="MVM32813.1"/>
    </source>
</evidence>